<dbReference type="GO" id="GO:0005886">
    <property type="term" value="C:plasma membrane"/>
    <property type="evidence" value="ECO:0007669"/>
    <property type="project" value="TreeGrafter"/>
</dbReference>
<keyword evidence="6" id="KW-0411">Iron-sulfur</keyword>
<dbReference type="PANTHER" id="PTHR30176">
    <property type="entry name" value="FERREDOXIN-TYPE PROTEIN NAPH"/>
    <property type="match status" value="1"/>
</dbReference>
<dbReference type="InterPro" id="IPR014116">
    <property type="entry name" value="Cyt_c_oxidase_cbb3_FixG"/>
</dbReference>
<dbReference type="InterPro" id="IPR009051">
    <property type="entry name" value="Helical_ferredxn"/>
</dbReference>
<comment type="caution">
    <text evidence="9">The sequence shown here is derived from an EMBL/GenBank/DDBJ whole genome shotgun (WGS) entry which is preliminary data.</text>
</comment>
<feature type="domain" description="4Fe-4S ferredoxin-type" evidence="8">
    <location>
        <begin position="259"/>
        <end position="288"/>
    </location>
</feature>
<dbReference type="AlphaFoldDB" id="A0A2P8CZS0"/>
<evidence type="ECO:0000313" key="9">
    <source>
        <dbReference type="EMBL" id="PSK90447.1"/>
    </source>
</evidence>
<dbReference type="Proteomes" id="UP000240572">
    <property type="component" value="Unassembled WGS sequence"/>
</dbReference>
<evidence type="ECO:0000256" key="1">
    <source>
        <dbReference type="ARBA" id="ARBA00022448"/>
    </source>
</evidence>
<feature type="transmembrane region" description="Helical" evidence="7">
    <location>
        <begin position="88"/>
        <end position="109"/>
    </location>
</feature>
<dbReference type="RefSeq" id="WP_106524319.1">
    <property type="nucleotide sequence ID" value="NZ_PYGD01000008.1"/>
</dbReference>
<keyword evidence="1" id="KW-0813">Transport</keyword>
<accession>A0A2P8CZS0</accession>
<feature type="transmembrane region" description="Helical" evidence="7">
    <location>
        <begin position="163"/>
        <end position="182"/>
    </location>
</feature>
<dbReference type="InterPro" id="IPR013783">
    <property type="entry name" value="Ig-like_fold"/>
</dbReference>
<gene>
    <name evidence="9" type="ORF">B0I18_108178</name>
</gene>
<feature type="transmembrane region" description="Helical" evidence="7">
    <location>
        <begin position="194"/>
        <end position="218"/>
    </location>
</feature>
<evidence type="ECO:0000256" key="4">
    <source>
        <dbReference type="ARBA" id="ARBA00022982"/>
    </source>
</evidence>
<dbReference type="InterPro" id="IPR017896">
    <property type="entry name" value="4Fe4S_Fe-S-bd"/>
</dbReference>
<feature type="transmembrane region" description="Helical" evidence="7">
    <location>
        <begin position="39"/>
        <end position="59"/>
    </location>
</feature>
<evidence type="ECO:0000259" key="8">
    <source>
        <dbReference type="PROSITE" id="PS51379"/>
    </source>
</evidence>
<dbReference type="NCBIfam" id="TIGR02745">
    <property type="entry name" value="ccoG_rdxA_fixG"/>
    <property type="match status" value="1"/>
</dbReference>
<keyword evidence="7" id="KW-1133">Transmembrane helix</keyword>
<keyword evidence="7" id="KW-0812">Transmembrane</keyword>
<keyword evidence="5" id="KW-0408">Iron</keyword>
<evidence type="ECO:0000313" key="10">
    <source>
        <dbReference type="Proteomes" id="UP000240572"/>
    </source>
</evidence>
<evidence type="ECO:0000256" key="2">
    <source>
        <dbReference type="ARBA" id="ARBA00022485"/>
    </source>
</evidence>
<keyword evidence="10" id="KW-1185">Reference proteome</keyword>
<evidence type="ECO:0000256" key="6">
    <source>
        <dbReference type="ARBA" id="ARBA00023014"/>
    </source>
</evidence>
<dbReference type="GO" id="GO:0046872">
    <property type="term" value="F:metal ion binding"/>
    <property type="evidence" value="ECO:0007669"/>
    <property type="project" value="UniProtKB-KW"/>
</dbReference>
<dbReference type="OrthoDB" id="9811700at2"/>
<dbReference type="Pfam" id="PF13746">
    <property type="entry name" value="Fer4_18"/>
    <property type="match status" value="1"/>
</dbReference>
<dbReference type="PANTHER" id="PTHR30176:SF3">
    <property type="entry name" value="FERREDOXIN-TYPE PROTEIN NAPH"/>
    <property type="match status" value="1"/>
</dbReference>
<dbReference type="Gene3D" id="1.10.1060.10">
    <property type="entry name" value="Alpha-helical ferredoxin"/>
    <property type="match status" value="1"/>
</dbReference>
<dbReference type="InterPro" id="IPR032879">
    <property type="entry name" value="FixG_C"/>
</dbReference>
<reference evidence="9 10" key="1">
    <citation type="submission" date="2018-03" db="EMBL/GenBank/DDBJ databases">
        <title>Genomic Encyclopedia of Type Strains, Phase III (KMG-III): the genomes of soil and plant-associated and newly described type strains.</title>
        <authorList>
            <person name="Whitman W."/>
        </authorList>
    </citation>
    <scope>NUCLEOTIDE SEQUENCE [LARGE SCALE GENOMIC DNA]</scope>
    <source>
        <strain evidence="9 10">CGMCC 1.12700</strain>
    </source>
</reference>
<organism evidence="9 10">
    <name type="scientific">Taibaiella chishuiensis</name>
    <dbReference type="NCBI Taxonomy" id="1434707"/>
    <lineage>
        <taxon>Bacteria</taxon>
        <taxon>Pseudomonadati</taxon>
        <taxon>Bacteroidota</taxon>
        <taxon>Chitinophagia</taxon>
        <taxon>Chitinophagales</taxon>
        <taxon>Chitinophagaceae</taxon>
        <taxon>Taibaiella</taxon>
    </lineage>
</organism>
<dbReference type="EMBL" id="PYGD01000008">
    <property type="protein sequence ID" value="PSK90447.1"/>
    <property type="molecule type" value="Genomic_DNA"/>
</dbReference>
<keyword evidence="3" id="KW-0479">Metal-binding</keyword>
<evidence type="ECO:0000256" key="3">
    <source>
        <dbReference type="ARBA" id="ARBA00022723"/>
    </source>
</evidence>
<proteinExistence type="predicted"/>
<dbReference type="InterPro" id="IPR051684">
    <property type="entry name" value="Electron_Trans/Redox"/>
</dbReference>
<name>A0A2P8CZS0_9BACT</name>
<evidence type="ECO:0000256" key="7">
    <source>
        <dbReference type="SAM" id="Phobius"/>
    </source>
</evidence>
<protein>
    <submittedName>
        <fullName evidence="9">Cytochrome c oxidase accessory protein FixG</fullName>
    </submittedName>
</protein>
<dbReference type="GO" id="GO:0051539">
    <property type="term" value="F:4 iron, 4 sulfur cluster binding"/>
    <property type="evidence" value="ECO:0007669"/>
    <property type="project" value="UniProtKB-KW"/>
</dbReference>
<dbReference type="Gene3D" id="2.60.40.10">
    <property type="entry name" value="Immunoglobulins"/>
    <property type="match status" value="1"/>
</dbReference>
<sequence>MSSEERDNRKTDFGDHIATADAGGKRKWIYALQPRGRLYNLRSIISVLYLLVFFTLPFIRIKGNPLFLFNFPEATFIFFGKVFLPQDFLLVGIGMLVCLLFIIVFTQLFGRVFCGWACPQTVFMEMVFRRIEYWIEGPANKQAAANRKTWTTEVYIRKGFKHLVFFLVSLLIAHTFLAYIIGTTALFRMMTEPVSAHIGGFIALLAFSIVFYIVFAFIREIVCTVICPYGRLQSVLLDKNSIVVAYDYLRGEPRSRRRKEAAAAPAGDCIDCNLCVQVCPTGIDIRNGIQLECVNCTACIDACNMMMKKVNRAPDLIRLASENSIAAGARPKVTGRVKAFSVLLLALLSALVILLVTRSMFDATILRVPGQILQENTDGTVSNLYRIKIVSKSLKPEPYHLETTDGKAKIELVGKPIDSLYTGVASEETFFIKMPASKIIQRKQKIPVRIMSGHELVQTKEVTFIGQY</sequence>
<keyword evidence="2" id="KW-0004">4Fe-4S</keyword>
<dbReference type="PROSITE" id="PS00198">
    <property type="entry name" value="4FE4S_FER_1"/>
    <property type="match status" value="1"/>
</dbReference>
<dbReference type="Pfam" id="PF11614">
    <property type="entry name" value="FixG_C"/>
    <property type="match status" value="1"/>
</dbReference>
<keyword evidence="4" id="KW-0249">Electron transport</keyword>
<dbReference type="Pfam" id="PF12801">
    <property type="entry name" value="Fer4_5"/>
    <property type="match status" value="1"/>
</dbReference>
<keyword evidence="7" id="KW-0472">Membrane</keyword>
<dbReference type="SUPFAM" id="SSF54862">
    <property type="entry name" value="4Fe-4S ferredoxins"/>
    <property type="match status" value="1"/>
</dbReference>
<evidence type="ECO:0000256" key="5">
    <source>
        <dbReference type="ARBA" id="ARBA00023004"/>
    </source>
</evidence>
<dbReference type="PROSITE" id="PS51379">
    <property type="entry name" value="4FE4S_FER_2"/>
    <property type="match status" value="1"/>
</dbReference>
<dbReference type="InterPro" id="IPR017900">
    <property type="entry name" value="4Fe4S_Fe_S_CS"/>
</dbReference>
<feature type="transmembrane region" description="Helical" evidence="7">
    <location>
        <begin position="340"/>
        <end position="361"/>
    </location>
</feature>